<proteinExistence type="predicted"/>
<dbReference type="GeneID" id="87955045"/>
<protein>
    <recommendedName>
        <fullName evidence="2">Aminoglycoside phosphotransferase domain-containing protein</fullName>
    </recommendedName>
</protein>
<dbReference type="PANTHER" id="PTHR21310:SF15">
    <property type="entry name" value="AMINOGLYCOSIDE PHOSPHOTRANSFERASE DOMAIN-CONTAINING PROTEIN"/>
    <property type="match status" value="1"/>
</dbReference>
<gene>
    <name evidence="3" type="ORF">IL334_002914</name>
</gene>
<evidence type="ECO:0000256" key="1">
    <source>
        <dbReference type="SAM" id="MobiDB-lite"/>
    </source>
</evidence>
<evidence type="ECO:0000313" key="3">
    <source>
        <dbReference type="EMBL" id="WRT65963.1"/>
    </source>
</evidence>
<dbReference type="EMBL" id="CP141883">
    <property type="protein sequence ID" value="WRT65963.1"/>
    <property type="molecule type" value="Genomic_DNA"/>
</dbReference>
<reference evidence="3 4" key="1">
    <citation type="submission" date="2024-01" db="EMBL/GenBank/DDBJ databases">
        <title>Comparative genomics of Cryptococcus and Kwoniella reveals pathogenesis evolution and contrasting modes of karyotype evolution via chromosome fusion or intercentromeric recombination.</title>
        <authorList>
            <person name="Coelho M.A."/>
            <person name="David-Palma M."/>
            <person name="Shea T."/>
            <person name="Bowers K."/>
            <person name="McGinley-Smith S."/>
            <person name="Mohammad A.W."/>
            <person name="Gnirke A."/>
            <person name="Yurkov A.M."/>
            <person name="Nowrousian M."/>
            <person name="Sun S."/>
            <person name="Cuomo C.A."/>
            <person name="Heitman J."/>
        </authorList>
    </citation>
    <scope>NUCLEOTIDE SEQUENCE [LARGE SCALE GENOMIC DNA]</scope>
    <source>
        <strain evidence="3">CBS 11374</strain>
    </source>
</reference>
<name>A0ABZ1CW21_9TREE</name>
<keyword evidence="4" id="KW-1185">Reference proteome</keyword>
<accession>A0ABZ1CW21</accession>
<dbReference type="InterPro" id="IPR051678">
    <property type="entry name" value="AGP_Transferase"/>
</dbReference>
<organism evidence="3 4">
    <name type="scientific">Kwoniella shivajii</name>
    <dbReference type="NCBI Taxonomy" id="564305"/>
    <lineage>
        <taxon>Eukaryota</taxon>
        <taxon>Fungi</taxon>
        <taxon>Dikarya</taxon>
        <taxon>Basidiomycota</taxon>
        <taxon>Agaricomycotina</taxon>
        <taxon>Tremellomycetes</taxon>
        <taxon>Tremellales</taxon>
        <taxon>Cryptococcaceae</taxon>
        <taxon>Kwoniella</taxon>
    </lineage>
</organism>
<dbReference type="InterPro" id="IPR035896">
    <property type="entry name" value="AN1-like_Znf"/>
</dbReference>
<dbReference type="InterPro" id="IPR002575">
    <property type="entry name" value="Aminoglycoside_PTrfase"/>
</dbReference>
<feature type="compositionally biased region" description="Basic residues" evidence="1">
    <location>
        <begin position="508"/>
        <end position="517"/>
    </location>
</feature>
<dbReference type="Proteomes" id="UP001329825">
    <property type="component" value="Chromosome 3"/>
</dbReference>
<feature type="domain" description="Aminoglycoside phosphotransferase" evidence="2">
    <location>
        <begin position="133"/>
        <end position="366"/>
    </location>
</feature>
<sequence length="564" mass="65575">MPELVEYHCDIMNCKKTAIGYFVICDWCVKSHCNKHNVPKYHGCLKLDQTKTHEEARHAKLKVHAEAQVKYFGNLLEQLRQHERFIINEAQQLRPGCPCALTVPMNVDAFVEANQNAGFNLHFNLNFDDGVKWLLRVRQNRGHRPPKEIANTDISSEVATLKVLREKGIPVPEAFFPPALSNTDDNSAPPFDYFYYEFVNGNPCHLPREGYFGLIDLPDHRLHRFIDEYAKLQIRLSEIKLPYREIGCIYMNEADDQGLSSRTGPIVRRGCFMKPEPPYFFGPFSTNKERYLTHIDAALHYISINALQETQPIDEYLWHLEIRELVEASKVLSEKPDQLFIKHDDEKGDHLMVDDDGNIVGVIDWQWAYATTKAEAFSPPFIFNRQAQFVFGGNNSLTRDENILIACYERYDRPDLADCVRNGRLYLRLQRIGQYDPVYQKSGFREVFGDDIPKDFHPPAQDVDWRVYMMKRYKDHAGLSDLLQQHGWSIAKAEEKAKKWHTEEAEKKRQKHLAKKKEKMDQKKREEQELVKQVGDLTMDEVPIEVIPAIHASAVHEEHKNCTH</sequence>
<dbReference type="Pfam" id="PF01636">
    <property type="entry name" value="APH"/>
    <property type="match status" value="1"/>
</dbReference>
<feature type="region of interest" description="Disordered" evidence="1">
    <location>
        <begin position="501"/>
        <end position="527"/>
    </location>
</feature>
<evidence type="ECO:0000259" key="2">
    <source>
        <dbReference type="Pfam" id="PF01636"/>
    </source>
</evidence>
<dbReference type="PANTHER" id="PTHR21310">
    <property type="entry name" value="AMINOGLYCOSIDE PHOSPHOTRANSFERASE-RELATED-RELATED"/>
    <property type="match status" value="1"/>
</dbReference>
<dbReference type="Gene3D" id="4.10.1110.10">
    <property type="entry name" value="AN1-like Zinc finger"/>
    <property type="match status" value="1"/>
</dbReference>
<evidence type="ECO:0000313" key="4">
    <source>
        <dbReference type="Proteomes" id="UP001329825"/>
    </source>
</evidence>
<feature type="compositionally biased region" description="Basic and acidic residues" evidence="1">
    <location>
        <begin position="518"/>
        <end position="527"/>
    </location>
</feature>
<dbReference type="SUPFAM" id="SSF118310">
    <property type="entry name" value="AN1-like Zinc finger"/>
    <property type="match status" value="1"/>
</dbReference>
<dbReference type="RefSeq" id="XP_062790703.1">
    <property type="nucleotide sequence ID" value="XM_062934652.1"/>
</dbReference>
<dbReference type="InterPro" id="IPR011009">
    <property type="entry name" value="Kinase-like_dom_sf"/>
</dbReference>
<dbReference type="SUPFAM" id="SSF56112">
    <property type="entry name" value="Protein kinase-like (PK-like)"/>
    <property type="match status" value="1"/>
</dbReference>